<feature type="region of interest" description="Disordered" evidence="1">
    <location>
        <begin position="235"/>
        <end position="261"/>
    </location>
</feature>
<evidence type="ECO:0000313" key="3">
    <source>
        <dbReference type="Proteomes" id="UP000054564"/>
    </source>
</evidence>
<evidence type="ECO:0000256" key="1">
    <source>
        <dbReference type="SAM" id="MobiDB-lite"/>
    </source>
</evidence>
<feature type="region of interest" description="Disordered" evidence="1">
    <location>
        <begin position="166"/>
        <end position="193"/>
    </location>
</feature>
<protein>
    <submittedName>
        <fullName evidence="2">Uncharacterized protein</fullName>
    </submittedName>
</protein>
<dbReference type="STRING" id="1165861.A0A0L0VNY2"/>
<dbReference type="AlphaFoldDB" id="A0A0L0VNY2"/>
<comment type="caution">
    <text evidence="2">The sequence shown here is derived from an EMBL/GenBank/DDBJ whole genome shotgun (WGS) entry which is preliminary data.</text>
</comment>
<keyword evidence="3" id="KW-1185">Reference proteome</keyword>
<name>A0A0L0VNY2_9BASI</name>
<feature type="region of interest" description="Disordered" evidence="1">
    <location>
        <begin position="1"/>
        <end position="54"/>
    </location>
</feature>
<proteinExistence type="predicted"/>
<feature type="compositionally biased region" description="Low complexity" evidence="1">
    <location>
        <begin position="176"/>
        <end position="188"/>
    </location>
</feature>
<organism evidence="2 3">
    <name type="scientific">Puccinia striiformis f. sp. tritici PST-78</name>
    <dbReference type="NCBI Taxonomy" id="1165861"/>
    <lineage>
        <taxon>Eukaryota</taxon>
        <taxon>Fungi</taxon>
        <taxon>Dikarya</taxon>
        <taxon>Basidiomycota</taxon>
        <taxon>Pucciniomycotina</taxon>
        <taxon>Pucciniomycetes</taxon>
        <taxon>Pucciniales</taxon>
        <taxon>Pucciniaceae</taxon>
        <taxon>Puccinia</taxon>
    </lineage>
</organism>
<gene>
    <name evidence="2" type="ORF">PSTG_06159</name>
</gene>
<sequence>MVTNEGPLTWVGLVQRPPQNNNKNGKKIGDRLSGQHPNPRGESEKKLPPSVGQRSGGLLANSWVTFFQVPKDEHILCHDQAKIVRVVLVSSNASKTAFIPQLQPTRLGRIPQRTSLNPLDFLEFPDESESDDPNFDPLRNQESIDQLFKDSQQPFTFNPADSIGFDFSTLSNHPEPQQQQQQQPPNNNWNTAFDSLNAYNTFNQPILTDKLSPLTQGELAGVPFVNINLSESDASPEFIPPPTTCSSAAAAAEDLGSSSRL</sequence>
<evidence type="ECO:0000313" key="2">
    <source>
        <dbReference type="EMBL" id="KNF00745.1"/>
    </source>
</evidence>
<dbReference type="Proteomes" id="UP000054564">
    <property type="component" value="Unassembled WGS sequence"/>
</dbReference>
<accession>A0A0L0VNY2</accession>
<dbReference type="EMBL" id="AJIL01000035">
    <property type="protein sequence ID" value="KNF00745.1"/>
    <property type="molecule type" value="Genomic_DNA"/>
</dbReference>
<reference evidence="3" key="1">
    <citation type="submission" date="2014-03" db="EMBL/GenBank/DDBJ databases">
        <title>The Genome Sequence of Puccinia striiformis f. sp. tritici PST-78.</title>
        <authorList>
            <consortium name="The Broad Institute Genome Sequencing Platform"/>
            <person name="Cuomo C."/>
            <person name="Hulbert S."/>
            <person name="Chen X."/>
            <person name="Walker B."/>
            <person name="Young S.K."/>
            <person name="Zeng Q."/>
            <person name="Gargeya S."/>
            <person name="Fitzgerald M."/>
            <person name="Haas B."/>
            <person name="Abouelleil A."/>
            <person name="Alvarado L."/>
            <person name="Arachchi H.M."/>
            <person name="Berlin A.M."/>
            <person name="Chapman S.B."/>
            <person name="Goldberg J."/>
            <person name="Griggs A."/>
            <person name="Gujja S."/>
            <person name="Hansen M."/>
            <person name="Howarth C."/>
            <person name="Imamovic A."/>
            <person name="Larimer J."/>
            <person name="McCowan C."/>
            <person name="Montmayeur A."/>
            <person name="Murphy C."/>
            <person name="Neiman D."/>
            <person name="Pearson M."/>
            <person name="Priest M."/>
            <person name="Roberts A."/>
            <person name="Saif S."/>
            <person name="Shea T."/>
            <person name="Sisk P."/>
            <person name="Sykes S."/>
            <person name="Wortman J."/>
            <person name="Nusbaum C."/>
            <person name="Birren B."/>
        </authorList>
    </citation>
    <scope>NUCLEOTIDE SEQUENCE [LARGE SCALE GENOMIC DNA]</scope>
    <source>
        <strain evidence="3">race PST-78</strain>
    </source>
</reference>
<dbReference type="OrthoDB" id="2505261at2759"/>
<feature type="compositionally biased region" description="Low complexity" evidence="1">
    <location>
        <begin position="246"/>
        <end position="261"/>
    </location>
</feature>